<name>A0A841C848_9LACT</name>
<dbReference type="InterPro" id="IPR001387">
    <property type="entry name" value="Cro/C1-type_HTH"/>
</dbReference>
<protein>
    <submittedName>
        <fullName evidence="2">Transcriptional regulator with XRE-family HTH domain</fullName>
    </submittedName>
</protein>
<evidence type="ECO:0000313" key="3">
    <source>
        <dbReference type="Proteomes" id="UP000562464"/>
    </source>
</evidence>
<dbReference type="PROSITE" id="PS50943">
    <property type="entry name" value="HTH_CROC1"/>
    <property type="match status" value="1"/>
</dbReference>
<dbReference type="SUPFAM" id="SSF47413">
    <property type="entry name" value="lambda repressor-like DNA-binding domains"/>
    <property type="match status" value="1"/>
</dbReference>
<keyword evidence="3" id="KW-1185">Reference proteome</keyword>
<dbReference type="RefSeq" id="WP_183539180.1">
    <property type="nucleotide sequence ID" value="NZ_JACHHV010000007.1"/>
</dbReference>
<reference evidence="2 3" key="1">
    <citation type="submission" date="2020-08" db="EMBL/GenBank/DDBJ databases">
        <title>Genomic Encyclopedia of Type Strains, Phase IV (KMG-IV): sequencing the most valuable type-strain genomes for metagenomic binning, comparative biology and taxonomic classification.</title>
        <authorList>
            <person name="Goeker M."/>
        </authorList>
    </citation>
    <scope>NUCLEOTIDE SEQUENCE [LARGE SCALE GENOMIC DNA]</scope>
    <source>
        <strain evidence="2 3">DSM 14925</strain>
    </source>
</reference>
<dbReference type="InterPro" id="IPR010982">
    <property type="entry name" value="Lambda_DNA-bd_dom_sf"/>
</dbReference>
<dbReference type="Gene3D" id="1.10.260.40">
    <property type="entry name" value="lambda repressor-like DNA-binding domains"/>
    <property type="match status" value="1"/>
</dbReference>
<sequence length="61" mass="7029">MWSKIEKIIKAKNISVYQLAKMTGISRQALSQMKLKEIKNPSFDKMVKIADALDVSLDEFR</sequence>
<dbReference type="Proteomes" id="UP000562464">
    <property type="component" value="Unassembled WGS sequence"/>
</dbReference>
<comment type="caution">
    <text evidence="2">The sequence shown here is derived from an EMBL/GenBank/DDBJ whole genome shotgun (WGS) entry which is preliminary data.</text>
</comment>
<dbReference type="CDD" id="cd00093">
    <property type="entry name" value="HTH_XRE"/>
    <property type="match status" value="1"/>
</dbReference>
<feature type="domain" description="HTH cro/C1-type" evidence="1">
    <location>
        <begin position="5"/>
        <end position="60"/>
    </location>
</feature>
<proteinExistence type="predicted"/>
<evidence type="ECO:0000313" key="2">
    <source>
        <dbReference type="EMBL" id="MBB5887731.1"/>
    </source>
</evidence>
<dbReference type="Pfam" id="PF01381">
    <property type="entry name" value="HTH_3"/>
    <property type="match status" value="1"/>
</dbReference>
<gene>
    <name evidence="2" type="ORF">HNQ37_000605</name>
</gene>
<evidence type="ECO:0000259" key="1">
    <source>
        <dbReference type="PROSITE" id="PS50943"/>
    </source>
</evidence>
<dbReference type="SMART" id="SM00530">
    <property type="entry name" value="HTH_XRE"/>
    <property type="match status" value="1"/>
</dbReference>
<accession>A0A841C848</accession>
<dbReference type="GO" id="GO:0003677">
    <property type="term" value="F:DNA binding"/>
    <property type="evidence" value="ECO:0007669"/>
    <property type="project" value="InterPro"/>
</dbReference>
<dbReference type="AlphaFoldDB" id="A0A841C848"/>
<dbReference type="EMBL" id="JACHHV010000007">
    <property type="protein sequence ID" value="MBB5887731.1"/>
    <property type="molecule type" value="Genomic_DNA"/>
</dbReference>
<organism evidence="2 3">
    <name type="scientific">Lactovum miscens</name>
    <dbReference type="NCBI Taxonomy" id="190387"/>
    <lineage>
        <taxon>Bacteria</taxon>
        <taxon>Bacillati</taxon>
        <taxon>Bacillota</taxon>
        <taxon>Bacilli</taxon>
        <taxon>Lactobacillales</taxon>
        <taxon>Streptococcaceae</taxon>
        <taxon>Lactovum</taxon>
    </lineage>
</organism>